<keyword evidence="9" id="KW-1185">Reference proteome</keyword>
<reference evidence="8 9" key="1">
    <citation type="submission" date="2015-09" db="EMBL/GenBank/DDBJ databases">
        <title>Draft genome of the parasitic nematode Teladorsagia circumcincta isolate WARC Sus (inbred).</title>
        <authorList>
            <person name="Mitreva M."/>
        </authorList>
    </citation>
    <scope>NUCLEOTIDE SEQUENCE [LARGE SCALE GENOMIC DNA]</scope>
    <source>
        <strain evidence="8 9">S</strain>
    </source>
</reference>
<gene>
    <name evidence="8" type="ORF">TELCIR_13385</name>
</gene>
<dbReference type="InterPro" id="IPR016181">
    <property type="entry name" value="Acyl_CoA_acyltransferase"/>
</dbReference>
<evidence type="ECO:0000256" key="3">
    <source>
        <dbReference type="ARBA" id="ARBA00022679"/>
    </source>
</evidence>
<proteinExistence type="inferred from homology"/>
<evidence type="ECO:0000313" key="9">
    <source>
        <dbReference type="Proteomes" id="UP000230423"/>
    </source>
</evidence>
<evidence type="ECO:0000256" key="4">
    <source>
        <dbReference type="ARBA" id="ARBA00023315"/>
    </source>
</evidence>
<protein>
    <recommendedName>
        <fullName evidence="2">glycylpeptide N-tetradecanoyltransferase</fullName>
        <ecNumber evidence="2">2.3.1.97</ecNumber>
    </recommendedName>
    <alternativeName>
        <fullName evidence="5">Myristoyl-CoA:protein N-myristoyltransferase</fullName>
    </alternativeName>
</protein>
<evidence type="ECO:0000313" key="8">
    <source>
        <dbReference type="EMBL" id="PIO64966.1"/>
    </source>
</evidence>
<organism evidence="8 9">
    <name type="scientific">Teladorsagia circumcincta</name>
    <name type="common">Brown stomach worm</name>
    <name type="synonym">Ostertagia circumcincta</name>
    <dbReference type="NCBI Taxonomy" id="45464"/>
    <lineage>
        <taxon>Eukaryota</taxon>
        <taxon>Metazoa</taxon>
        <taxon>Ecdysozoa</taxon>
        <taxon>Nematoda</taxon>
        <taxon>Chromadorea</taxon>
        <taxon>Rhabditida</taxon>
        <taxon>Rhabditina</taxon>
        <taxon>Rhabditomorpha</taxon>
        <taxon>Strongyloidea</taxon>
        <taxon>Trichostrongylidae</taxon>
        <taxon>Teladorsagia</taxon>
    </lineage>
</organism>
<evidence type="ECO:0000256" key="5">
    <source>
        <dbReference type="ARBA" id="ARBA00031242"/>
    </source>
</evidence>
<dbReference type="Gene3D" id="3.40.630.170">
    <property type="match status" value="1"/>
</dbReference>
<sequence>MSGKKKHGGHGHGHSHGDGGCCDHDHTEPHGEGSSDQNSFANAPDVQQMVKLAEQLQRVGFDMSQLEGGASKLQDVKQLFYGKPFSDEEKSTNENNFIEPDLPPEKIRQEPYSLPDPFMWSDVDLNDEKQLQELYNLLTENYVEDDDNMFRFDYSAAFLKW</sequence>
<evidence type="ECO:0000256" key="2">
    <source>
        <dbReference type="ARBA" id="ARBA00012923"/>
    </source>
</evidence>
<feature type="compositionally biased region" description="Basic residues" evidence="6">
    <location>
        <begin position="1"/>
        <end position="14"/>
    </location>
</feature>
<dbReference type="AlphaFoldDB" id="A0A2G9U3W4"/>
<dbReference type="GO" id="GO:0005737">
    <property type="term" value="C:cytoplasm"/>
    <property type="evidence" value="ECO:0007669"/>
    <property type="project" value="TreeGrafter"/>
</dbReference>
<dbReference type="Proteomes" id="UP000230423">
    <property type="component" value="Unassembled WGS sequence"/>
</dbReference>
<keyword evidence="4" id="KW-0012">Acyltransferase</keyword>
<dbReference type="EC" id="2.3.1.97" evidence="2"/>
<evidence type="ECO:0000256" key="6">
    <source>
        <dbReference type="SAM" id="MobiDB-lite"/>
    </source>
</evidence>
<evidence type="ECO:0000259" key="7">
    <source>
        <dbReference type="Pfam" id="PF01233"/>
    </source>
</evidence>
<evidence type="ECO:0000256" key="1">
    <source>
        <dbReference type="ARBA" id="ARBA00009469"/>
    </source>
</evidence>
<comment type="similarity">
    <text evidence="1">Belongs to the NMT family.</text>
</comment>
<feature type="compositionally biased region" description="Basic and acidic residues" evidence="6">
    <location>
        <begin position="15"/>
        <end position="33"/>
    </location>
</feature>
<dbReference type="GO" id="GO:0004379">
    <property type="term" value="F:glycylpeptide N-tetradecanoyltransferase activity"/>
    <property type="evidence" value="ECO:0007669"/>
    <property type="project" value="UniProtKB-EC"/>
</dbReference>
<dbReference type="PANTHER" id="PTHR11377:SF5">
    <property type="entry name" value="GLYCYLPEPTIDE N-TETRADECANOYLTRANSFERASE"/>
    <property type="match status" value="1"/>
</dbReference>
<dbReference type="InterPro" id="IPR022676">
    <property type="entry name" value="NMT_N"/>
</dbReference>
<dbReference type="EMBL" id="KZ349418">
    <property type="protein sequence ID" value="PIO64966.1"/>
    <property type="molecule type" value="Genomic_DNA"/>
</dbReference>
<keyword evidence="3 8" id="KW-0808">Transferase</keyword>
<feature type="region of interest" description="Disordered" evidence="6">
    <location>
        <begin position="1"/>
        <end position="44"/>
    </location>
</feature>
<dbReference type="PANTHER" id="PTHR11377">
    <property type="entry name" value="N-MYRISTOYL TRANSFERASE"/>
    <property type="match status" value="1"/>
</dbReference>
<name>A0A2G9U3W4_TELCI</name>
<feature type="domain" description="Glycylpeptide N-tetradecanoyltransferase N-terminal" evidence="7">
    <location>
        <begin position="98"/>
        <end position="161"/>
    </location>
</feature>
<accession>A0A2G9U3W4</accession>
<feature type="region of interest" description="Disordered" evidence="6">
    <location>
        <begin position="85"/>
        <end position="104"/>
    </location>
</feature>
<dbReference type="Pfam" id="PF01233">
    <property type="entry name" value="NMT"/>
    <property type="match status" value="1"/>
</dbReference>
<dbReference type="InterPro" id="IPR000903">
    <property type="entry name" value="NMT"/>
</dbReference>
<dbReference type="SUPFAM" id="SSF55729">
    <property type="entry name" value="Acyl-CoA N-acyltransferases (Nat)"/>
    <property type="match status" value="1"/>
</dbReference>
<dbReference type="OrthoDB" id="60315at2759"/>